<reference evidence="2" key="1">
    <citation type="journal article" date="2015" name="PLoS ONE">
        <title>Investigation of a Large Collection of Pseudomonas aeruginosa Bacteriophages Collected from a Single Environmental Source in Abidjan, Cote d'Ivoire.</title>
        <authorList>
            <person name="Essoh C."/>
            <person name="Latino L."/>
            <person name="Midoux C."/>
            <person name="Blouin Y."/>
            <person name="Loukou G."/>
            <person name="Nguetta S.P."/>
            <person name="Lathro S."/>
            <person name="Cablanmian A."/>
            <person name="Kouassi A.K."/>
            <person name="Vergnaud G."/>
            <person name="Pourcel C."/>
        </authorList>
    </citation>
    <scope>NUCLEOTIDE SEQUENCE [LARGE SCALE GENOMIC DNA]</scope>
</reference>
<organism evidence="1 2">
    <name type="scientific">Pseudomonas phage vB_PaeM_PAO1_Ab03</name>
    <dbReference type="NCBI Taxonomy" id="1548901"/>
    <lineage>
        <taxon>Viruses</taxon>
        <taxon>Duplodnaviria</taxon>
        <taxon>Heunggongvirae</taxon>
        <taxon>Uroviricota</taxon>
        <taxon>Caudoviricetes</taxon>
        <taxon>Vandenendeviridae</taxon>
        <taxon>Nankokuvirus</taxon>
        <taxon>Nankokuvirus Ab03</taxon>
    </lineage>
</organism>
<evidence type="ECO:0008006" key="3">
    <source>
        <dbReference type="Google" id="ProtNLM"/>
    </source>
</evidence>
<name>A0A0A1IU61_9CAUD</name>
<dbReference type="RefSeq" id="YP_009124419.1">
    <property type="nucleotide sequence ID" value="NC_026587.1"/>
</dbReference>
<evidence type="ECO:0000313" key="2">
    <source>
        <dbReference type="Proteomes" id="UP000030230"/>
    </source>
</evidence>
<dbReference type="OrthoDB" id="28873at10239"/>
<sequence length="158" mass="17328">MTDHAKLRRLAKAATPGEWHAVWEEGDDAAWANLFPVIYAEGGETVIGNEGFYSDLDQDKANAQFCAAANPKTLLALLDEIGTLREEVLALREKVGVAPTRLTDGDSIGSMLREIGYAGEVSYHHAREIWNACIDEQERLSSLMVSEQEGGNDVSNHQ</sequence>
<gene>
    <name evidence="1" type="primary">ORF23</name>
</gene>
<dbReference type="InterPro" id="IPR025153">
    <property type="entry name" value="Ead_Ea22"/>
</dbReference>
<keyword evidence="2" id="KW-1185">Reference proteome</keyword>
<proteinExistence type="predicted"/>
<dbReference type="Proteomes" id="UP000030230">
    <property type="component" value="Segment"/>
</dbReference>
<accession>A0A0A1IU61</accession>
<dbReference type="EMBL" id="LN610573">
    <property type="protein sequence ID" value="CEF89128.1"/>
    <property type="molecule type" value="Genomic_DNA"/>
</dbReference>
<dbReference type="Pfam" id="PF13935">
    <property type="entry name" value="Ead_Ea22"/>
    <property type="match status" value="1"/>
</dbReference>
<dbReference type="KEGG" id="vg:23679334"/>
<evidence type="ECO:0000313" key="1">
    <source>
        <dbReference type="EMBL" id="CEF89128.1"/>
    </source>
</evidence>
<protein>
    <recommendedName>
        <fullName evidence="3">Ead/Ea22-like family protein</fullName>
    </recommendedName>
</protein>
<dbReference type="GeneID" id="23679334"/>